<organism evidence="2 3">
    <name type="scientific">Petrolisthes manimaculis</name>
    <dbReference type="NCBI Taxonomy" id="1843537"/>
    <lineage>
        <taxon>Eukaryota</taxon>
        <taxon>Metazoa</taxon>
        <taxon>Ecdysozoa</taxon>
        <taxon>Arthropoda</taxon>
        <taxon>Crustacea</taxon>
        <taxon>Multicrustacea</taxon>
        <taxon>Malacostraca</taxon>
        <taxon>Eumalacostraca</taxon>
        <taxon>Eucarida</taxon>
        <taxon>Decapoda</taxon>
        <taxon>Pleocyemata</taxon>
        <taxon>Anomura</taxon>
        <taxon>Galatheoidea</taxon>
        <taxon>Porcellanidae</taxon>
        <taxon>Petrolisthes</taxon>
    </lineage>
</organism>
<comment type="caution">
    <text evidence="2">The sequence shown here is derived from an EMBL/GenBank/DDBJ whole genome shotgun (WGS) entry which is preliminary data.</text>
</comment>
<keyword evidence="3" id="KW-1185">Reference proteome</keyword>
<evidence type="ECO:0000313" key="2">
    <source>
        <dbReference type="EMBL" id="KAK4296863.1"/>
    </source>
</evidence>
<evidence type="ECO:0000313" key="3">
    <source>
        <dbReference type="Proteomes" id="UP001292094"/>
    </source>
</evidence>
<protein>
    <submittedName>
        <fullName evidence="2">Uncharacterized protein</fullName>
    </submittedName>
</protein>
<sequence>MYHGSRRDRGHACKSLHYSPRGQTGWMWRKGAGGKEGERDRDKGGVEEVDRCYGGGGGGTRGADRGKQTGVDGGERETGAVGGMRRE</sequence>
<feature type="compositionally biased region" description="Basic and acidic residues" evidence="1">
    <location>
        <begin position="62"/>
        <end position="87"/>
    </location>
</feature>
<dbReference type="Proteomes" id="UP001292094">
    <property type="component" value="Unassembled WGS sequence"/>
</dbReference>
<feature type="region of interest" description="Disordered" evidence="1">
    <location>
        <begin position="1"/>
        <end position="87"/>
    </location>
</feature>
<accession>A0AAE1NVI6</accession>
<gene>
    <name evidence="2" type="ORF">Pmani_030678</name>
</gene>
<feature type="compositionally biased region" description="Basic and acidic residues" evidence="1">
    <location>
        <begin position="1"/>
        <end position="11"/>
    </location>
</feature>
<dbReference type="AlphaFoldDB" id="A0AAE1NVI6"/>
<dbReference type="EMBL" id="JAWZYT010003756">
    <property type="protein sequence ID" value="KAK4296863.1"/>
    <property type="molecule type" value="Genomic_DNA"/>
</dbReference>
<name>A0AAE1NVI6_9EUCA</name>
<proteinExistence type="predicted"/>
<feature type="compositionally biased region" description="Basic and acidic residues" evidence="1">
    <location>
        <begin position="33"/>
        <end position="51"/>
    </location>
</feature>
<reference evidence="2" key="1">
    <citation type="submission" date="2023-11" db="EMBL/GenBank/DDBJ databases">
        <title>Genome assemblies of two species of porcelain crab, Petrolisthes cinctipes and Petrolisthes manimaculis (Anomura: Porcellanidae).</title>
        <authorList>
            <person name="Angst P."/>
        </authorList>
    </citation>
    <scope>NUCLEOTIDE SEQUENCE</scope>
    <source>
        <strain evidence="2">PB745_02</strain>
        <tissue evidence="2">Gill</tissue>
    </source>
</reference>
<evidence type="ECO:0000256" key="1">
    <source>
        <dbReference type="SAM" id="MobiDB-lite"/>
    </source>
</evidence>